<dbReference type="EMBL" id="CAKOFQ010008173">
    <property type="protein sequence ID" value="CAH2012383.1"/>
    <property type="molecule type" value="Genomic_DNA"/>
</dbReference>
<accession>A0A9P0M5X8</accession>
<comment type="caution">
    <text evidence="1">The sequence shown here is derived from an EMBL/GenBank/DDBJ whole genome shotgun (WGS) entry which is preliminary data.</text>
</comment>
<evidence type="ECO:0000313" key="2">
    <source>
        <dbReference type="Proteomes" id="UP001152888"/>
    </source>
</evidence>
<dbReference type="Proteomes" id="UP001152888">
    <property type="component" value="Unassembled WGS sequence"/>
</dbReference>
<dbReference type="AlphaFoldDB" id="A0A9P0M5X8"/>
<evidence type="ECO:0000313" key="1">
    <source>
        <dbReference type="EMBL" id="CAH2012383.1"/>
    </source>
</evidence>
<keyword evidence="2" id="KW-1185">Reference proteome</keyword>
<proteinExistence type="predicted"/>
<organism evidence="1 2">
    <name type="scientific">Acanthoscelides obtectus</name>
    <name type="common">Bean weevil</name>
    <name type="synonym">Bruchus obtectus</name>
    <dbReference type="NCBI Taxonomy" id="200917"/>
    <lineage>
        <taxon>Eukaryota</taxon>
        <taxon>Metazoa</taxon>
        <taxon>Ecdysozoa</taxon>
        <taxon>Arthropoda</taxon>
        <taxon>Hexapoda</taxon>
        <taxon>Insecta</taxon>
        <taxon>Pterygota</taxon>
        <taxon>Neoptera</taxon>
        <taxon>Endopterygota</taxon>
        <taxon>Coleoptera</taxon>
        <taxon>Polyphaga</taxon>
        <taxon>Cucujiformia</taxon>
        <taxon>Chrysomeloidea</taxon>
        <taxon>Chrysomelidae</taxon>
        <taxon>Bruchinae</taxon>
        <taxon>Bruchini</taxon>
        <taxon>Acanthoscelides</taxon>
    </lineage>
</organism>
<gene>
    <name evidence="1" type="ORF">ACAOBT_LOCUS32804</name>
</gene>
<protein>
    <submittedName>
        <fullName evidence="1">Uncharacterized protein</fullName>
    </submittedName>
</protein>
<sequence>MYVTTNRLAPRTDCPSVRTHSDYQDYELTLLPIFEQCCPEIAVQGLVVNCPAVDEENYVFKSYPPQEGDCCKQYVALLAKLGNKFTRLAKLAIT</sequence>
<name>A0A9P0M5X8_ACAOB</name>
<reference evidence="1" key="1">
    <citation type="submission" date="2022-03" db="EMBL/GenBank/DDBJ databases">
        <authorList>
            <person name="Sayadi A."/>
        </authorList>
    </citation>
    <scope>NUCLEOTIDE SEQUENCE</scope>
</reference>